<gene>
    <name evidence="1" type="ORF">B296_00038146</name>
</gene>
<protein>
    <submittedName>
        <fullName evidence="1">Uncharacterized protein</fullName>
    </submittedName>
</protein>
<dbReference type="Proteomes" id="UP000287651">
    <property type="component" value="Unassembled WGS sequence"/>
</dbReference>
<reference evidence="1 2" key="1">
    <citation type="journal article" date="2014" name="Agronomy (Basel)">
        <title>A Draft Genome Sequence for Ensete ventricosum, the Drought-Tolerant Tree Against Hunger.</title>
        <authorList>
            <person name="Harrison J."/>
            <person name="Moore K.A."/>
            <person name="Paszkiewicz K."/>
            <person name="Jones T."/>
            <person name="Grant M."/>
            <person name="Ambacheew D."/>
            <person name="Muzemil S."/>
            <person name="Studholme D.J."/>
        </authorList>
    </citation>
    <scope>NUCLEOTIDE SEQUENCE [LARGE SCALE GENOMIC DNA]</scope>
</reference>
<organism evidence="1 2">
    <name type="scientific">Ensete ventricosum</name>
    <name type="common">Abyssinian banana</name>
    <name type="synonym">Musa ensete</name>
    <dbReference type="NCBI Taxonomy" id="4639"/>
    <lineage>
        <taxon>Eukaryota</taxon>
        <taxon>Viridiplantae</taxon>
        <taxon>Streptophyta</taxon>
        <taxon>Embryophyta</taxon>
        <taxon>Tracheophyta</taxon>
        <taxon>Spermatophyta</taxon>
        <taxon>Magnoliopsida</taxon>
        <taxon>Liliopsida</taxon>
        <taxon>Zingiberales</taxon>
        <taxon>Musaceae</taxon>
        <taxon>Ensete</taxon>
    </lineage>
</organism>
<evidence type="ECO:0000313" key="2">
    <source>
        <dbReference type="Proteomes" id="UP000287651"/>
    </source>
</evidence>
<dbReference type="AlphaFoldDB" id="A0A426Y3Y2"/>
<accession>A0A426Y3Y2</accession>
<sequence>MCIISPSTIEKMWELGRGRWARPRVQLESVTSTRGFVIGLTEDSCTKVISGWGPDAAPPMLKSIPRPRSSVNIVCMV</sequence>
<dbReference type="EMBL" id="AMZH03015161">
    <property type="protein sequence ID" value="RRT46488.1"/>
    <property type="molecule type" value="Genomic_DNA"/>
</dbReference>
<name>A0A426Y3Y2_ENSVE</name>
<evidence type="ECO:0000313" key="1">
    <source>
        <dbReference type="EMBL" id="RRT46488.1"/>
    </source>
</evidence>
<comment type="caution">
    <text evidence="1">The sequence shown here is derived from an EMBL/GenBank/DDBJ whole genome shotgun (WGS) entry which is preliminary data.</text>
</comment>
<proteinExistence type="predicted"/>